<gene>
    <name evidence="1" type="ORF">ACFQ1G_01510</name>
</gene>
<protein>
    <recommendedName>
        <fullName evidence="3">Lipocalin-like domain-containing protein</fullName>
    </recommendedName>
</protein>
<dbReference type="EMBL" id="JBHTJP010000032">
    <property type="protein sequence ID" value="MFD0975455.1"/>
    <property type="molecule type" value="Genomic_DNA"/>
</dbReference>
<sequence length="178" mass="19500">MNIIRLSLLGIFFVTLISCSKDEGTNGETSGSLTGQWNLTEFEYTGFSESNIDGMSMRADYQGIAENINASLTFHSNGTFESEGVYDVILKGEGMTIPYRGLSYTSSGNYKVSGKTIDITNFQGTSTPGAYAVASEKEMTIVELTKNTLILDFTEDITITEDDDTAFISNTGQYVYIR</sequence>
<organism evidence="1 2">
    <name type="scientific">Salinimicrobium gaetbulicola</name>
    <dbReference type="NCBI Taxonomy" id="999702"/>
    <lineage>
        <taxon>Bacteria</taxon>
        <taxon>Pseudomonadati</taxon>
        <taxon>Bacteroidota</taxon>
        <taxon>Flavobacteriia</taxon>
        <taxon>Flavobacteriales</taxon>
        <taxon>Flavobacteriaceae</taxon>
        <taxon>Salinimicrobium</taxon>
    </lineage>
</organism>
<dbReference type="PROSITE" id="PS51257">
    <property type="entry name" value="PROKAR_LIPOPROTEIN"/>
    <property type="match status" value="1"/>
</dbReference>
<dbReference type="Proteomes" id="UP001597100">
    <property type="component" value="Unassembled WGS sequence"/>
</dbReference>
<accession>A0ABW3ID44</accession>
<evidence type="ECO:0000313" key="1">
    <source>
        <dbReference type="EMBL" id="MFD0975455.1"/>
    </source>
</evidence>
<reference evidence="2" key="1">
    <citation type="journal article" date="2019" name="Int. J. Syst. Evol. Microbiol.">
        <title>The Global Catalogue of Microorganisms (GCM) 10K type strain sequencing project: providing services to taxonomists for standard genome sequencing and annotation.</title>
        <authorList>
            <consortium name="The Broad Institute Genomics Platform"/>
            <consortium name="The Broad Institute Genome Sequencing Center for Infectious Disease"/>
            <person name="Wu L."/>
            <person name="Ma J."/>
        </authorList>
    </citation>
    <scope>NUCLEOTIDE SEQUENCE [LARGE SCALE GENOMIC DNA]</scope>
    <source>
        <strain evidence="2">CCUG 60898</strain>
    </source>
</reference>
<keyword evidence="2" id="KW-1185">Reference proteome</keyword>
<name>A0ABW3ID44_9FLAO</name>
<comment type="caution">
    <text evidence="1">The sequence shown here is derived from an EMBL/GenBank/DDBJ whole genome shotgun (WGS) entry which is preliminary data.</text>
</comment>
<dbReference type="RefSeq" id="WP_380736472.1">
    <property type="nucleotide sequence ID" value="NZ_JBHTJP010000032.1"/>
</dbReference>
<evidence type="ECO:0000313" key="2">
    <source>
        <dbReference type="Proteomes" id="UP001597100"/>
    </source>
</evidence>
<evidence type="ECO:0008006" key="3">
    <source>
        <dbReference type="Google" id="ProtNLM"/>
    </source>
</evidence>
<proteinExistence type="predicted"/>